<dbReference type="EMBL" id="CP042905">
    <property type="protein sequence ID" value="QEE16705.1"/>
    <property type="molecule type" value="Genomic_DNA"/>
</dbReference>
<dbReference type="KEGG" id="psyt:DSAG12_02535"/>
<feature type="transmembrane region" description="Helical" evidence="2">
    <location>
        <begin position="176"/>
        <end position="196"/>
    </location>
</feature>
<name>A0A5B9DCG7_9ARCH</name>
<dbReference type="Proteomes" id="UP000321408">
    <property type="component" value="Chromosome"/>
</dbReference>
<feature type="transmembrane region" description="Helical" evidence="2">
    <location>
        <begin position="152"/>
        <end position="170"/>
    </location>
</feature>
<evidence type="ECO:0000256" key="1">
    <source>
        <dbReference type="SAM" id="MobiDB-lite"/>
    </source>
</evidence>
<evidence type="ECO:0000256" key="2">
    <source>
        <dbReference type="SAM" id="Phobius"/>
    </source>
</evidence>
<keyword evidence="2" id="KW-0812">Transmembrane</keyword>
<keyword evidence="2" id="KW-0472">Membrane</keyword>
<protein>
    <submittedName>
        <fullName evidence="3">DUF2207 domain-containing protein</fullName>
    </submittedName>
</protein>
<dbReference type="GeneID" id="41330520"/>
<keyword evidence="2" id="KW-1133">Transmembrane helix</keyword>
<dbReference type="RefSeq" id="WP_147663640.1">
    <property type="nucleotide sequence ID" value="NZ_CP042905.2"/>
</dbReference>
<organism evidence="3 4">
    <name type="scientific">Promethearchaeum syntrophicum</name>
    <dbReference type="NCBI Taxonomy" id="2594042"/>
    <lineage>
        <taxon>Archaea</taxon>
        <taxon>Promethearchaeati</taxon>
        <taxon>Promethearchaeota</taxon>
        <taxon>Promethearchaeia</taxon>
        <taxon>Promethearchaeales</taxon>
        <taxon>Promethearchaeaceae</taxon>
        <taxon>Promethearchaeum</taxon>
    </lineage>
</organism>
<feature type="region of interest" description="Disordered" evidence="1">
    <location>
        <begin position="220"/>
        <end position="254"/>
    </location>
</feature>
<proteinExistence type="predicted"/>
<dbReference type="AlphaFoldDB" id="A0A5B9DCG7"/>
<reference evidence="3 4" key="1">
    <citation type="journal article" date="2020" name="Nature">
        <title>Isolation of an archaeon at the prokaryote-eukaryote interface.</title>
        <authorList>
            <person name="Imachi H."/>
            <person name="Nobu M.K."/>
            <person name="Nakahara N."/>
            <person name="Morono Y."/>
            <person name="Ogawara M."/>
            <person name="Takaki Y."/>
            <person name="Takano Y."/>
            <person name="Uematsu K."/>
            <person name="Ikuta T."/>
            <person name="Ito M."/>
            <person name="Matsui Y."/>
            <person name="Miyazaki M."/>
            <person name="Murata K."/>
            <person name="Saito Y."/>
            <person name="Sakai S."/>
            <person name="Song C."/>
            <person name="Tasumi E."/>
            <person name="Yamanaka Y."/>
            <person name="Yamaguchi T."/>
            <person name="Kamagata Y."/>
            <person name="Tamaki H."/>
            <person name="Takai K."/>
        </authorList>
    </citation>
    <scope>NUCLEOTIDE SEQUENCE [LARGE SCALE GENOMIC DNA]</scope>
    <source>
        <strain evidence="3 4">MK-D1</strain>
    </source>
</reference>
<sequence length="254" mass="30316">MVHYKDEIKSSPSTQTEHDSSDYNENNIVMPEFTIDEDGIPYCIKQTGYQKIIGLKKQYPREFEKMLNCKHCDHYKRDDCYFPRSEIDKIEADRLKQNIKCKLCGMKIDRPFSIMMSELYKDQHDVNLPVICCTCYAGLEHGTFESTSKRRMILFFISLATSIYFLFMYISQIFSFNWYSILVVLVPFAFWGYISFRDLKSIYYLQKGRKYYKTLMNAQTREKSKEEKYKEKYADEDDKKKPPEGAFYSPGYEY</sequence>
<accession>A0A5B9DCG7</accession>
<evidence type="ECO:0000313" key="4">
    <source>
        <dbReference type="Proteomes" id="UP000321408"/>
    </source>
</evidence>
<evidence type="ECO:0000313" key="3">
    <source>
        <dbReference type="EMBL" id="QEE16705.1"/>
    </source>
</evidence>
<feature type="region of interest" description="Disordered" evidence="1">
    <location>
        <begin position="1"/>
        <end position="24"/>
    </location>
</feature>
<feature type="compositionally biased region" description="Basic and acidic residues" evidence="1">
    <location>
        <begin position="220"/>
        <end position="243"/>
    </location>
</feature>
<keyword evidence="4" id="KW-1185">Reference proteome</keyword>
<reference evidence="3 4" key="2">
    <citation type="journal article" date="2024" name="Int. J. Syst. Evol. Microbiol.">
        <title>Promethearchaeum syntrophicum gen. nov., sp. nov., an anaerobic, obligately syntrophic archaeon, the first isolate of the lineage 'Asgard' archaea, and proposal of the new archaeal phylum Promethearchaeota phyl. nov. and kingdom Promethearchaeati regn. nov.</title>
        <authorList>
            <person name="Imachi H."/>
            <person name="Nobu M.K."/>
            <person name="Kato S."/>
            <person name="Takaki Y."/>
            <person name="Miyazaki M."/>
            <person name="Miyata M."/>
            <person name="Ogawara M."/>
            <person name="Saito Y."/>
            <person name="Sakai S."/>
            <person name="Tahara Y.O."/>
            <person name="Takano Y."/>
            <person name="Tasumi E."/>
            <person name="Uematsu K."/>
            <person name="Yoshimura T."/>
            <person name="Itoh T."/>
            <person name="Ohkuma M."/>
            <person name="Takai K."/>
        </authorList>
    </citation>
    <scope>NUCLEOTIDE SEQUENCE [LARGE SCALE GENOMIC DNA]</scope>
    <source>
        <strain evidence="3 4">MK-D1</strain>
    </source>
</reference>
<gene>
    <name evidence="3" type="ORF">DSAG12_02535</name>
</gene>